<sequence length="145" mass="16943">MNITRSDDQKKYVCVNVLCGAGYGKSFISDETEIVKNRENDLQNLEQKKHDHSVINDVVNILKPFDTKNIHVISETFVELEEEIDRELVKEREIHPNDKTAKYLSLTMCKYMTKIAQFLLLFLMLYGIFDCVTYIFNKNITNTII</sequence>
<dbReference type="Proteomes" id="UP001160148">
    <property type="component" value="Unassembled WGS sequence"/>
</dbReference>
<comment type="caution">
    <text evidence="2">The sequence shown here is derived from an EMBL/GenBank/DDBJ whole genome shotgun (WGS) entry which is preliminary data.</text>
</comment>
<dbReference type="AlphaFoldDB" id="A0AAV0Y2A1"/>
<keyword evidence="1" id="KW-0472">Membrane</keyword>
<keyword evidence="1" id="KW-0812">Transmembrane</keyword>
<dbReference type="EMBL" id="CARXXK010001137">
    <property type="protein sequence ID" value="CAI6373914.1"/>
    <property type="molecule type" value="Genomic_DNA"/>
</dbReference>
<evidence type="ECO:0000313" key="2">
    <source>
        <dbReference type="EMBL" id="CAI6373914.1"/>
    </source>
</evidence>
<gene>
    <name evidence="2" type="ORF">MEUPH1_LOCUS27600</name>
</gene>
<accession>A0AAV0Y2A1</accession>
<feature type="transmembrane region" description="Helical" evidence="1">
    <location>
        <begin position="118"/>
        <end position="136"/>
    </location>
</feature>
<keyword evidence="1" id="KW-1133">Transmembrane helix</keyword>
<organism evidence="2 3">
    <name type="scientific">Macrosiphum euphorbiae</name>
    <name type="common">potato aphid</name>
    <dbReference type="NCBI Taxonomy" id="13131"/>
    <lineage>
        <taxon>Eukaryota</taxon>
        <taxon>Metazoa</taxon>
        <taxon>Ecdysozoa</taxon>
        <taxon>Arthropoda</taxon>
        <taxon>Hexapoda</taxon>
        <taxon>Insecta</taxon>
        <taxon>Pterygota</taxon>
        <taxon>Neoptera</taxon>
        <taxon>Paraneoptera</taxon>
        <taxon>Hemiptera</taxon>
        <taxon>Sternorrhyncha</taxon>
        <taxon>Aphidomorpha</taxon>
        <taxon>Aphidoidea</taxon>
        <taxon>Aphididae</taxon>
        <taxon>Macrosiphini</taxon>
        <taxon>Macrosiphum</taxon>
    </lineage>
</organism>
<evidence type="ECO:0000256" key="1">
    <source>
        <dbReference type="SAM" id="Phobius"/>
    </source>
</evidence>
<reference evidence="2 3" key="1">
    <citation type="submission" date="2023-01" db="EMBL/GenBank/DDBJ databases">
        <authorList>
            <person name="Whitehead M."/>
        </authorList>
    </citation>
    <scope>NUCLEOTIDE SEQUENCE [LARGE SCALE GENOMIC DNA]</scope>
</reference>
<keyword evidence="3" id="KW-1185">Reference proteome</keyword>
<proteinExistence type="predicted"/>
<evidence type="ECO:0000313" key="3">
    <source>
        <dbReference type="Proteomes" id="UP001160148"/>
    </source>
</evidence>
<name>A0AAV0Y2A1_9HEMI</name>
<protein>
    <submittedName>
        <fullName evidence="2">Uncharacterized protein</fullName>
    </submittedName>
</protein>